<evidence type="ECO:0000256" key="1">
    <source>
        <dbReference type="SAM" id="MobiDB-lite"/>
    </source>
</evidence>
<evidence type="ECO:0008006" key="4">
    <source>
        <dbReference type="Google" id="ProtNLM"/>
    </source>
</evidence>
<feature type="compositionally biased region" description="Basic and acidic residues" evidence="1">
    <location>
        <begin position="111"/>
        <end position="122"/>
    </location>
</feature>
<dbReference type="Proteomes" id="UP001305779">
    <property type="component" value="Unassembled WGS sequence"/>
</dbReference>
<reference evidence="2 3" key="1">
    <citation type="journal article" date="2023" name="G3 (Bethesda)">
        <title>A chromosome-level genome assembly of Zasmidium syzygii isolated from banana leaves.</title>
        <authorList>
            <person name="van Westerhoven A.C."/>
            <person name="Mehrabi R."/>
            <person name="Talebi R."/>
            <person name="Steentjes M.B.F."/>
            <person name="Corcolon B."/>
            <person name="Chong P.A."/>
            <person name="Kema G.H.J."/>
            <person name="Seidl M.F."/>
        </authorList>
    </citation>
    <scope>NUCLEOTIDE SEQUENCE [LARGE SCALE GENOMIC DNA]</scope>
    <source>
        <strain evidence="2 3">P124</strain>
    </source>
</reference>
<protein>
    <recommendedName>
        <fullName evidence="4">Tachykinin family protein</fullName>
    </recommendedName>
</protein>
<feature type="region of interest" description="Disordered" evidence="1">
    <location>
        <begin position="1"/>
        <end position="86"/>
    </location>
</feature>
<feature type="compositionally biased region" description="Polar residues" evidence="1">
    <location>
        <begin position="148"/>
        <end position="182"/>
    </location>
</feature>
<name>A0ABR0F2A9_ZASCE</name>
<evidence type="ECO:0000313" key="2">
    <source>
        <dbReference type="EMBL" id="KAK4507471.1"/>
    </source>
</evidence>
<dbReference type="EMBL" id="JAXOVC010000001">
    <property type="protein sequence ID" value="KAK4507471.1"/>
    <property type="molecule type" value="Genomic_DNA"/>
</dbReference>
<evidence type="ECO:0000313" key="3">
    <source>
        <dbReference type="Proteomes" id="UP001305779"/>
    </source>
</evidence>
<sequence>MTSTRTGSSATFTLPVPDSETNPSASFARVDSPLNASSQMAEPVEYTQTAASRAVQNNNGDAAARRRRSSAKTSKSKAPSGDNSFRFFVVDHPTKLKDKAQMRQNRQHVMHDYLDKERKKPGSTDARVTGSGGTARKRKRLNPVLPGTSDNPSAPATIFATRNVSVSSTGTDESRRSASVTSAVEDDEEPRTSRPKSTPRRSIRFADDVTPLVKGISGGFNNSPYLRKSAYDFPPISGYIGSNLNPFDTWAKFSDPLLDVEQLKWSCSRKFGSQGISQHWVPTLLKAKHAFLSTVCISSSHDDIMRRGIQAPHERTPYQSTDRMKVRGEVIAMINHALQDPDLQTADATIVSVLHLLNSEIMGCDDTVMMIHQQGLHDMIRSRGGLEELGVDGQLASILTITMYMISALRETEPHNDFVKFAAQKRTKPPDDYRNLPESPVYCRMTGYYTINRAVVQNSPTWTLLEDLRLLTNSFVRGSGSTFVSPLTPIRTNASWDQCQTSVSTLRDKILATKPAAEHLEDFKDMSEKYTFEAIRLIGRVYAHALANEIPFSKAAAELGGYNTYMTTPPSYPCGLTAGSPDDYSAMSWHILIKAALVRTDLSDCWGHMAGVLYWIAVIAGACANPDSPNNKPRRELSEEEEEGRKWLAAIAVRCSILLSFEYGGAILETLKRLVGIEQVLAKADADRRGKEVEPVVIGGVPVEDPYEREREGPAEVPFVQRTFQDFAADFLSGC</sequence>
<keyword evidence="3" id="KW-1185">Reference proteome</keyword>
<dbReference type="InterPro" id="IPR021858">
    <property type="entry name" value="Fun_TF"/>
</dbReference>
<feature type="compositionally biased region" description="Basic residues" evidence="1">
    <location>
        <begin position="193"/>
        <end position="203"/>
    </location>
</feature>
<feature type="compositionally biased region" description="Polar residues" evidence="1">
    <location>
        <begin position="34"/>
        <end position="60"/>
    </location>
</feature>
<organism evidence="2 3">
    <name type="scientific">Zasmidium cellare</name>
    <name type="common">Wine cellar mold</name>
    <name type="synonym">Racodium cellare</name>
    <dbReference type="NCBI Taxonomy" id="395010"/>
    <lineage>
        <taxon>Eukaryota</taxon>
        <taxon>Fungi</taxon>
        <taxon>Dikarya</taxon>
        <taxon>Ascomycota</taxon>
        <taxon>Pezizomycotina</taxon>
        <taxon>Dothideomycetes</taxon>
        <taxon>Dothideomycetidae</taxon>
        <taxon>Mycosphaerellales</taxon>
        <taxon>Mycosphaerellaceae</taxon>
        <taxon>Zasmidium</taxon>
    </lineage>
</organism>
<dbReference type="Pfam" id="PF11951">
    <property type="entry name" value="Fungal_trans_2"/>
    <property type="match status" value="1"/>
</dbReference>
<comment type="caution">
    <text evidence="2">The sequence shown here is derived from an EMBL/GenBank/DDBJ whole genome shotgun (WGS) entry which is preliminary data.</text>
</comment>
<proteinExistence type="predicted"/>
<gene>
    <name evidence="2" type="ORF">PRZ48_001206</name>
</gene>
<feature type="region of interest" description="Disordered" evidence="1">
    <location>
        <begin position="111"/>
        <end position="204"/>
    </location>
</feature>
<dbReference type="PANTHER" id="PTHR37540">
    <property type="entry name" value="TRANSCRIPTION FACTOR (ACR-2), PUTATIVE-RELATED-RELATED"/>
    <property type="match status" value="1"/>
</dbReference>
<accession>A0ABR0F2A9</accession>
<dbReference type="PANTHER" id="PTHR37540:SF5">
    <property type="entry name" value="TRANSCRIPTION FACTOR DOMAIN-CONTAINING PROTEIN"/>
    <property type="match status" value="1"/>
</dbReference>
<feature type="compositionally biased region" description="Polar residues" evidence="1">
    <location>
        <begin position="1"/>
        <end position="12"/>
    </location>
</feature>